<keyword evidence="4 7" id="KW-0812">Transmembrane</keyword>
<feature type="compositionally biased region" description="Low complexity" evidence="8">
    <location>
        <begin position="1"/>
        <end position="14"/>
    </location>
</feature>
<evidence type="ECO:0000256" key="7">
    <source>
        <dbReference type="RuleBase" id="RU363032"/>
    </source>
</evidence>
<keyword evidence="6 7" id="KW-0472">Membrane</keyword>
<feature type="domain" description="ABC transmembrane type-1" evidence="9">
    <location>
        <begin position="103"/>
        <end position="291"/>
    </location>
</feature>
<dbReference type="Pfam" id="PF00528">
    <property type="entry name" value="BPD_transp_1"/>
    <property type="match status" value="1"/>
</dbReference>
<accession>A0A261GBN2</accession>
<feature type="region of interest" description="Disordered" evidence="8">
    <location>
        <begin position="1"/>
        <end position="28"/>
    </location>
</feature>
<dbReference type="InterPro" id="IPR035906">
    <property type="entry name" value="MetI-like_sf"/>
</dbReference>
<keyword evidence="2 7" id="KW-0813">Transport</keyword>
<feature type="transmembrane region" description="Helical" evidence="7">
    <location>
        <begin position="169"/>
        <end position="191"/>
    </location>
</feature>
<evidence type="ECO:0000256" key="6">
    <source>
        <dbReference type="ARBA" id="ARBA00023136"/>
    </source>
</evidence>
<comment type="caution">
    <text evidence="10">The sequence shown here is derived from an EMBL/GenBank/DDBJ whole genome shotgun (WGS) entry which is preliminary data.</text>
</comment>
<dbReference type="RefSeq" id="WP_211277067.1">
    <property type="nucleotide sequence ID" value="NZ_CALENZ010000036.1"/>
</dbReference>
<evidence type="ECO:0000256" key="3">
    <source>
        <dbReference type="ARBA" id="ARBA00022475"/>
    </source>
</evidence>
<feature type="transmembrane region" description="Helical" evidence="7">
    <location>
        <begin position="43"/>
        <end position="64"/>
    </location>
</feature>
<dbReference type="EMBL" id="MWXA01000002">
    <property type="protein sequence ID" value="OZG68386.1"/>
    <property type="molecule type" value="Genomic_DNA"/>
</dbReference>
<dbReference type="SUPFAM" id="SSF161098">
    <property type="entry name" value="MetI-like"/>
    <property type="match status" value="1"/>
</dbReference>
<evidence type="ECO:0000256" key="5">
    <source>
        <dbReference type="ARBA" id="ARBA00022989"/>
    </source>
</evidence>
<dbReference type="PANTHER" id="PTHR43744:SF12">
    <property type="entry name" value="ABC TRANSPORTER PERMEASE PROTEIN MG189-RELATED"/>
    <property type="match status" value="1"/>
</dbReference>
<keyword evidence="3" id="KW-1003">Cell membrane</keyword>
<feature type="transmembrane region" description="Helical" evidence="7">
    <location>
        <begin position="102"/>
        <end position="126"/>
    </location>
</feature>
<dbReference type="PROSITE" id="PS50928">
    <property type="entry name" value="ABC_TM1"/>
    <property type="match status" value="1"/>
</dbReference>
<dbReference type="GO" id="GO:0055085">
    <property type="term" value="P:transmembrane transport"/>
    <property type="evidence" value="ECO:0007669"/>
    <property type="project" value="InterPro"/>
</dbReference>
<reference evidence="10 11" key="1">
    <citation type="journal article" date="2017" name="BMC Genomics">
        <title>Comparative genomic and phylogenomic analyses of the Bifidobacteriaceae family.</title>
        <authorList>
            <person name="Lugli G.A."/>
            <person name="Milani C."/>
            <person name="Turroni F."/>
            <person name="Duranti S."/>
            <person name="Mancabelli L."/>
            <person name="Mangifesta M."/>
            <person name="Ferrario C."/>
            <person name="Modesto M."/>
            <person name="Mattarelli P."/>
            <person name="Jiri K."/>
            <person name="van Sinderen D."/>
            <person name="Ventura M."/>
        </authorList>
    </citation>
    <scope>NUCLEOTIDE SEQUENCE [LARGE SCALE GENOMIC DNA]</scope>
    <source>
        <strain evidence="10 11">LMG 28769</strain>
    </source>
</reference>
<dbReference type="Proteomes" id="UP000216451">
    <property type="component" value="Unassembled WGS sequence"/>
</dbReference>
<dbReference type="GO" id="GO:0005886">
    <property type="term" value="C:plasma membrane"/>
    <property type="evidence" value="ECO:0007669"/>
    <property type="project" value="UniProtKB-SubCell"/>
</dbReference>
<keyword evidence="11" id="KW-1185">Reference proteome</keyword>
<evidence type="ECO:0000313" key="11">
    <source>
        <dbReference type="Proteomes" id="UP000216451"/>
    </source>
</evidence>
<dbReference type="GeneID" id="98294889"/>
<evidence type="ECO:0000256" key="2">
    <source>
        <dbReference type="ARBA" id="ARBA00022448"/>
    </source>
</evidence>
<comment type="similarity">
    <text evidence="7">Belongs to the binding-protein-dependent transport system permease family.</text>
</comment>
<gene>
    <name evidence="10" type="ORF">BAQU_0203</name>
</gene>
<evidence type="ECO:0000259" key="9">
    <source>
        <dbReference type="PROSITE" id="PS50928"/>
    </source>
</evidence>
<feature type="transmembrane region" description="Helical" evidence="7">
    <location>
        <begin position="270"/>
        <end position="291"/>
    </location>
</feature>
<evidence type="ECO:0000256" key="1">
    <source>
        <dbReference type="ARBA" id="ARBA00004651"/>
    </source>
</evidence>
<feature type="compositionally biased region" description="Basic and acidic residues" evidence="8">
    <location>
        <begin position="16"/>
        <end position="28"/>
    </location>
</feature>
<protein>
    <submittedName>
        <fullName evidence="10">Sugar ABC transporter permease</fullName>
    </submittedName>
</protein>
<comment type="subcellular location">
    <subcellularLocation>
        <location evidence="1 7">Cell membrane</location>
        <topology evidence="1 7">Multi-pass membrane protein</topology>
    </subcellularLocation>
</comment>
<evidence type="ECO:0000313" key="10">
    <source>
        <dbReference type="EMBL" id="OZG68386.1"/>
    </source>
</evidence>
<evidence type="ECO:0000256" key="4">
    <source>
        <dbReference type="ARBA" id="ARBA00022692"/>
    </source>
</evidence>
<dbReference type="PANTHER" id="PTHR43744">
    <property type="entry name" value="ABC TRANSPORTER PERMEASE PROTEIN MG189-RELATED-RELATED"/>
    <property type="match status" value="1"/>
</dbReference>
<proteinExistence type="inferred from homology"/>
<dbReference type="Gene3D" id="1.10.3720.10">
    <property type="entry name" value="MetI-like"/>
    <property type="match status" value="1"/>
</dbReference>
<organism evidence="10 11">
    <name type="scientific">Bifidobacterium aquikefiri</name>
    <dbReference type="NCBI Taxonomy" id="1653207"/>
    <lineage>
        <taxon>Bacteria</taxon>
        <taxon>Bacillati</taxon>
        <taxon>Actinomycetota</taxon>
        <taxon>Actinomycetes</taxon>
        <taxon>Bifidobacteriales</taxon>
        <taxon>Bifidobacteriaceae</taxon>
        <taxon>Bifidobacterium</taxon>
    </lineage>
</organism>
<dbReference type="CDD" id="cd06261">
    <property type="entry name" value="TM_PBP2"/>
    <property type="match status" value="1"/>
</dbReference>
<dbReference type="InterPro" id="IPR000515">
    <property type="entry name" value="MetI-like"/>
</dbReference>
<keyword evidence="5 7" id="KW-1133">Transmembrane helix</keyword>
<name>A0A261GBN2_9BIFI</name>
<evidence type="ECO:0000256" key="8">
    <source>
        <dbReference type="SAM" id="MobiDB-lite"/>
    </source>
</evidence>
<sequence length="305" mass="33541">MTTTSNTQTNTLTSVRSEKSGGRSEKKVSSKVARSQRVGKTPWLMYCFVVCILVLFIFPLLYLLNTALKSNSEFITNPVGLVSSFEWGNFAEAWSKGNFGSYFINTVVYTICGAGLGTAISLFMGFPAARGYIKGTKFWNVLFTLVLFLPNALMTQFQLLLRLHLYNTQIGYILMVAVGVGIGPLLFTGFVSSIPKDLDEAAAIDGAGYWTYLFKFIVPLSKPALMTVFILQAVWIWNEIIMATVLFSDQNKFPISAGLFAFKGTYSNNWPLLAAATIIVAAPLVLGYLFIQRYLVNGVLGAVKG</sequence>
<feature type="transmembrane region" description="Helical" evidence="7">
    <location>
        <begin position="138"/>
        <end position="157"/>
    </location>
</feature>
<feature type="transmembrane region" description="Helical" evidence="7">
    <location>
        <begin position="212"/>
        <end position="237"/>
    </location>
</feature>
<dbReference type="AlphaFoldDB" id="A0A261GBN2"/>